<dbReference type="EMBL" id="CP072648">
    <property type="protein sequence ID" value="QUW02291.1"/>
    <property type="molecule type" value="Genomic_DNA"/>
</dbReference>
<protein>
    <submittedName>
        <fullName evidence="5">5-oxoprolinase subunit PxpB</fullName>
        <ecNumber evidence="5">3.5.2.9</ecNumber>
    </submittedName>
</protein>
<dbReference type="Pfam" id="PF02682">
    <property type="entry name" value="CT_C_D"/>
    <property type="match status" value="1"/>
</dbReference>
<dbReference type="InterPro" id="IPR003833">
    <property type="entry name" value="CT_C_D"/>
</dbReference>
<evidence type="ECO:0000256" key="3">
    <source>
        <dbReference type="ARBA" id="ARBA00022840"/>
    </source>
</evidence>
<sequence>MSNPRIFPIADDALTIEFGQAIDLGCYEQVRRLEQALLARPFAGFLESIPAYASLSVFYDPEVVARAYPRFPTAQAAVVNYVEGLSHAPWTESVEAHREIEIPVCYDLRCASDLPLVAQRCGLSVAEVIAYHSTPTYRVFMLGFLPGFAYLGLVDERIAVPRHPTPRAQVPAGSVGIAGRQTGVYPTVSPGGWQLIGRTPVPMFDPQANPPARLQPGDEVRFVPITYEAWLDATTQTQ</sequence>
<keyword evidence="3" id="KW-0067">ATP-binding</keyword>
<organism evidence="5 6">
    <name type="scientific">Chloracidobacterium validum</name>
    <dbReference type="NCBI Taxonomy" id="2821543"/>
    <lineage>
        <taxon>Bacteria</taxon>
        <taxon>Pseudomonadati</taxon>
        <taxon>Acidobacteriota</taxon>
        <taxon>Terriglobia</taxon>
        <taxon>Terriglobales</taxon>
        <taxon>Acidobacteriaceae</taxon>
        <taxon>Chloracidobacterium</taxon>
    </lineage>
</organism>
<dbReference type="PANTHER" id="PTHR34698:SF2">
    <property type="entry name" value="5-OXOPROLINASE SUBUNIT B"/>
    <property type="match status" value="1"/>
</dbReference>
<name>A0ABX8B5N9_9BACT</name>
<keyword evidence="2 5" id="KW-0378">Hydrolase</keyword>
<dbReference type="InterPro" id="IPR029000">
    <property type="entry name" value="Cyclophilin-like_dom_sf"/>
</dbReference>
<dbReference type="SUPFAM" id="SSF160467">
    <property type="entry name" value="PH0987 N-terminal domain-like"/>
    <property type="match status" value="1"/>
</dbReference>
<evidence type="ECO:0000313" key="5">
    <source>
        <dbReference type="EMBL" id="QUW02291.1"/>
    </source>
</evidence>
<keyword evidence="6" id="KW-1185">Reference proteome</keyword>
<dbReference type="GO" id="GO:0017168">
    <property type="term" value="F:5-oxoprolinase (ATP-hydrolyzing) activity"/>
    <property type="evidence" value="ECO:0007669"/>
    <property type="project" value="UniProtKB-EC"/>
</dbReference>
<dbReference type="RefSeq" id="WP_211428181.1">
    <property type="nucleotide sequence ID" value="NZ_CP072648.1"/>
</dbReference>
<evidence type="ECO:0000256" key="1">
    <source>
        <dbReference type="ARBA" id="ARBA00022741"/>
    </source>
</evidence>
<dbReference type="EC" id="3.5.2.9" evidence="5"/>
<keyword evidence="1" id="KW-0547">Nucleotide-binding</keyword>
<dbReference type="SUPFAM" id="SSF50891">
    <property type="entry name" value="Cyclophilin-like"/>
    <property type="match status" value="1"/>
</dbReference>
<dbReference type="Gene3D" id="2.40.100.10">
    <property type="entry name" value="Cyclophilin-like"/>
    <property type="match status" value="1"/>
</dbReference>
<feature type="domain" description="Carboxyltransferase" evidence="4">
    <location>
        <begin position="4"/>
        <end position="214"/>
    </location>
</feature>
<dbReference type="SMART" id="SM00796">
    <property type="entry name" value="AHS1"/>
    <property type="match status" value="1"/>
</dbReference>
<proteinExistence type="predicted"/>
<evidence type="ECO:0000313" key="6">
    <source>
        <dbReference type="Proteomes" id="UP000676506"/>
    </source>
</evidence>
<evidence type="ECO:0000256" key="2">
    <source>
        <dbReference type="ARBA" id="ARBA00022801"/>
    </source>
</evidence>
<reference evidence="5 6" key="1">
    <citation type="submission" date="2021-03" db="EMBL/GenBank/DDBJ databases">
        <title>Genomic and phenotypic characterization of Chloracidobacterium isolates provides evidence for multiple species.</title>
        <authorList>
            <person name="Saini M.K."/>
            <person name="Costas A.M.G."/>
            <person name="Tank M."/>
            <person name="Bryant D.A."/>
        </authorList>
    </citation>
    <scope>NUCLEOTIDE SEQUENCE [LARGE SCALE GENOMIC DNA]</scope>
    <source>
        <strain evidence="5 6">BV2-C</strain>
    </source>
</reference>
<dbReference type="Proteomes" id="UP000676506">
    <property type="component" value="Chromosome 1"/>
</dbReference>
<evidence type="ECO:0000259" key="4">
    <source>
        <dbReference type="SMART" id="SM00796"/>
    </source>
</evidence>
<gene>
    <name evidence="5" type="primary">pxpB</name>
    <name evidence="5" type="ORF">J8C06_07950</name>
</gene>
<dbReference type="InterPro" id="IPR010016">
    <property type="entry name" value="PxpB"/>
</dbReference>
<dbReference type="NCBIfam" id="TIGR00370">
    <property type="entry name" value="5-oxoprolinase subunit PxpB"/>
    <property type="match status" value="1"/>
</dbReference>
<dbReference type="Gene3D" id="3.30.1360.40">
    <property type="match status" value="1"/>
</dbReference>
<accession>A0ABX8B5N9</accession>
<dbReference type="PANTHER" id="PTHR34698">
    <property type="entry name" value="5-OXOPROLINASE SUBUNIT B"/>
    <property type="match status" value="1"/>
</dbReference>